<dbReference type="AlphaFoldDB" id="A0AAW3PA99"/>
<gene>
    <name evidence="1" type="ORF">WL88_23740</name>
</gene>
<organism evidence="1 2">
    <name type="scientific">Burkholderia diffusa</name>
    <dbReference type="NCBI Taxonomy" id="488732"/>
    <lineage>
        <taxon>Bacteria</taxon>
        <taxon>Pseudomonadati</taxon>
        <taxon>Pseudomonadota</taxon>
        <taxon>Betaproteobacteria</taxon>
        <taxon>Burkholderiales</taxon>
        <taxon>Burkholderiaceae</taxon>
        <taxon>Burkholderia</taxon>
        <taxon>Burkholderia cepacia complex</taxon>
    </lineage>
</organism>
<proteinExistence type="predicted"/>
<name>A0AAW3PA99_9BURK</name>
<evidence type="ECO:0000313" key="2">
    <source>
        <dbReference type="Proteomes" id="UP000063236"/>
    </source>
</evidence>
<protein>
    <recommendedName>
        <fullName evidence="3">Antitoxin Xre/MbcA/ParS-like toxin-binding domain-containing protein</fullName>
    </recommendedName>
</protein>
<dbReference type="EMBL" id="LPJV01000054">
    <property type="protein sequence ID" value="KWF47421.1"/>
    <property type="molecule type" value="Genomic_DNA"/>
</dbReference>
<evidence type="ECO:0000313" key="1">
    <source>
        <dbReference type="EMBL" id="KWF47421.1"/>
    </source>
</evidence>
<evidence type="ECO:0008006" key="3">
    <source>
        <dbReference type="Google" id="ProtNLM"/>
    </source>
</evidence>
<reference evidence="1 2" key="1">
    <citation type="submission" date="2015-11" db="EMBL/GenBank/DDBJ databases">
        <title>Expanding the genomic diversity of Burkholderia species for the development of highly accurate diagnostics.</title>
        <authorList>
            <person name="Sahl J."/>
            <person name="Keim P."/>
            <person name="Wagner D."/>
        </authorList>
    </citation>
    <scope>NUCLEOTIDE SEQUENCE [LARGE SCALE GENOMIC DNA]</scope>
    <source>
        <strain evidence="1 2">MSMB378WGS</strain>
    </source>
</reference>
<comment type="caution">
    <text evidence="1">The sequence shown here is derived from an EMBL/GenBank/DDBJ whole genome shotgun (WGS) entry which is preliminary data.</text>
</comment>
<accession>A0AAW3PA99</accession>
<sequence length="85" mass="9335">MIAGAVRREVTRQLLMIESQRESDSLRAVRAYARKVFGSTAIADRGLQRPSVRLGGESPVTWLQHHNDPAEVYGALDAIAYGTPV</sequence>
<dbReference type="Proteomes" id="UP000063236">
    <property type="component" value="Unassembled WGS sequence"/>
</dbReference>